<dbReference type="AlphaFoldDB" id="A0A9P5TEK9"/>
<proteinExistence type="predicted"/>
<organism evidence="1 2">
    <name type="scientific">Gymnopilus junonius</name>
    <name type="common">Spectacular rustgill mushroom</name>
    <name type="synonym">Gymnopilus spectabilis subsp. junonius</name>
    <dbReference type="NCBI Taxonomy" id="109634"/>
    <lineage>
        <taxon>Eukaryota</taxon>
        <taxon>Fungi</taxon>
        <taxon>Dikarya</taxon>
        <taxon>Basidiomycota</taxon>
        <taxon>Agaricomycotina</taxon>
        <taxon>Agaricomycetes</taxon>
        <taxon>Agaricomycetidae</taxon>
        <taxon>Agaricales</taxon>
        <taxon>Agaricineae</taxon>
        <taxon>Hymenogastraceae</taxon>
        <taxon>Gymnopilus</taxon>
    </lineage>
</organism>
<dbReference type="Proteomes" id="UP000724874">
    <property type="component" value="Unassembled WGS sequence"/>
</dbReference>
<name>A0A9P5TEK9_GYMJU</name>
<evidence type="ECO:0000313" key="2">
    <source>
        <dbReference type="Proteomes" id="UP000724874"/>
    </source>
</evidence>
<sequence>MQSAQRMGSNTEFFSFYAIVPCLKTEESIRGPSQILHRVSRVEGAMPSYDPLKSASICSDHGVMLCGLSNLFRPSIDPSQLRRLKLSDQQSTLIDDFNPLLTLEELNFWVDQYIIGTHQPSYPKQPLDLGSFNKLQYLTICSYIHPYIQPSRDQDNDISYIAVTLRSLPFPLLHHEQV</sequence>
<dbReference type="OrthoDB" id="2745898at2759"/>
<dbReference type="EMBL" id="JADNYJ010000410">
    <property type="protein sequence ID" value="KAF8869739.1"/>
    <property type="molecule type" value="Genomic_DNA"/>
</dbReference>
<protein>
    <submittedName>
        <fullName evidence="1">Uncharacterized protein</fullName>
    </submittedName>
</protein>
<comment type="caution">
    <text evidence="1">The sequence shown here is derived from an EMBL/GenBank/DDBJ whole genome shotgun (WGS) entry which is preliminary data.</text>
</comment>
<evidence type="ECO:0000313" key="1">
    <source>
        <dbReference type="EMBL" id="KAF8869739.1"/>
    </source>
</evidence>
<keyword evidence="2" id="KW-1185">Reference proteome</keyword>
<gene>
    <name evidence="1" type="ORF">CPB84DRAFT_962527</name>
</gene>
<accession>A0A9P5TEK9</accession>
<reference evidence="1" key="1">
    <citation type="submission" date="2020-11" db="EMBL/GenBank/DDBJ databases">
        <authorList>
            <consortium name="DOE Joint Genome Institute"/>
            <person name="Ahrendt S."/>
            <person name="Riley R."/>
            <person name="Andreopoulos W."/>
            <person name="LaButti K."/>
            <person name="Pangilinan J."/>
            <person name="Ruiz-duenas F.J."/>
            <person name="Barrasa J.M."/>
            <person name="Sanchez-Garcia M."/>
            <person name="Camarero S."/>
            <person name="Miyauchi S."/>
            <person name="Serrano A."/>
            <person name="Linde D."/>
            <person name="Babiker R."/>
            <person name="Drula E."/>
            <person name="Ayuso-Fernandez I."/>
            <person name="Pacheco R."/>
            <person name="Padilla G."/>
            <person name="Ferreira P."/>
            <person name="Barriuso J."/>
            <person name="Kellner H."/>
            <person name="Castanera R."/>
            <person name="Alfaro M."/>
            <person name="Ramirez L."/>
            <person name="Pisabarro A.G."/>
            <person name="Kuo A."/>
            <person name="Tritt A."/>
            <person name="Lipzen A."/>
            <person name="He G."/>
            <person name="Yan M."/>
            <person name="Ng V."/>
            <person name="Cullen D."/>
            <person name="Martin F."/>
            <person name="Rosso M.-N."/>
            <person name="Henrissat B."/>
            <person name="Hibbett D."/>
            <person name="Martinez A.T."/>
            <person name="Grigoriev I.V."/>
        </authorList>
    </citation>
    <scope>NUCLEOTIDE SEQUENCE</scope>
    <source>
        <strain evidence="1">AH 44721</strain>
    </source>
</reference>